<comment type="caution">
    <text evidence="1">The sequence shown here is derived from an EMBL/GenBank/DDBJ whole genome shotgun (WGS) entry which is preliminary data.</text>
</comment>
<dbReference type="Proteomes" id="UP000663887">
    <property type="component" value="Unassembled WGS sequence"/>
</dbReference>
<accession>A0A816Y7S5</accession>
<evidence type="ECO:0000313" key="2">
    <source>
        <dbReference type="Proteomes" id="UP000663887"/>
    </source>
</evidence>
<protein>
    <recommendedName>
        <fullName evidence="3">F-box domain-containing protein</fullName>
    </recommendedName>
</protein>
<evidence type="ECO:0000313" key="1">
    <source>
        <dbReference type="EMBL" id="CAF2156497.1"/>
    </source>
</evidence>
<dbReference type="EMBL" id="CAJNRG010014570">
    <property type="protein sequence ID" value="CAF2156497.1"/>
    <property type="molecule type" value="Genomic_DNA"/>
</dbReference>
<dbReference type="AlphaFoldDB" id="A0A816Y7S5"/>
<name>A0A816Y7S5_9BILA</name>
<reference evidence="1" key="1">
    <citation type="submission" date="2021-02" db="EMBL/GenBank/DDBJ databases">
        <authorList>
            <person name="Nowell W R."/>
        </authorList>
    </citation>
    <scope>NUCLEOTIDE SEQUENCE</scope>
</reference>
<sequence>MYRTHTHLLALPDEILLTILKKLDNMFVLYSLIDIGIERLDLLAQDITFTNTLNFLSSEADSICSLNDSIVDRFCSDILPRIQCNVQCLIFESILMERILLVTNYPNLTKLKIFNVNQDIVLRYFTNESPFRHIFKQQITNLTVINNDTDVHISTVDYTKDVYVHIFNFFTNLKHLSIAKSSSGMCQGLLLRDLSSTTFSSSILIKLCINVHGIDDCLSLLDGRLENLLTLIVFMDSVKNHSSTMQNLNDLPNLKCFSLRIGSLNYVYDTLIVPLLRRMRNLEELTLDLRISNQTRFVDGTQLHNEILIHMAQLHKFIFYIKTIIQKNNSLPRLSNDDIQRTFTNIGYEQVGCIVENRSILYVNCHVFSLPFAFDRLKLVGTNFPNIIYNNVTVLCVRDSIPFKHEFFVRIARCFPLLKSIFIINHELDLTDQYEIESDLNELYSVIEYPHLKSLDVRFAHICYVKQFLHESNTRILNLAELKIKYHKLQIVTDNFTRQATRLNCMKIKQLTIDKAIVHTKDFHDYFPLL</sequence>
<proteinExistence type="predicted"/>
<gene>
    <name evidence="1" type="ORF">XDN619_LOCUS29723</name>
</gene>
<organism evidence="1 2">
    <name type="scientific">Rotaria magnacalcarata</name>
    <dbReference type="NCBI Taxonomy" id="392030"/>
    <lineage>
        <taxon>Eukaryota</taxon>
        <taxon>Metazoa</taxon>
        <taxon>Spiralia</taxon>
        <taxon>Gnathifera</taxon>
        <taxon>Rotifera</taxon>
        <taxon>Eurotatoria</taxon>
        <taxon>Bdelloidea</taxon>
        <taxon>Philodinida</taxon>
        <taxon>Philodinidae</taxon>
        <taxon>Rotaria</taxon>
    </lineage>
</organism>
<evidence type="ECO:0008006" key="3">
    <source>
        <dbReference type="Google" id="ProtNLM"/>
    </source>
</evidence>